<evidence type="ECO:0000259" key="6">
    <source>
        <dbReference type="PROSITE" id="PS51007"/>
    </source>
</evidence>
<gene>
    <name evidence="7" type="ORF">SAMN02982917_1232</name>
</gene>
<keyword evidence="2 4" id="KW-0479">Metal-binding</keyword>
<dbReference type="Gene3D" id="1.10.760.10">
    <property type="entry name" value="Cytochrome c-like domain"/>
    <property type="match status" value="1"/>
</dbReference>
<dbReference type="EMBL" id="FXAK01000002">
    <property type="protein sequence ID" value="SMF27972.1"/>
    <property type="molecule type" value="Genomic_DNA"/>
</dbReference>
<dbReference type="InterPro" id="IPR036909">
    <property type="entry name" value="Cyt_c-like_dom_sf"/>
</dbReference>
<dbReference type="GO" id="GO:0020037">
    <property type="term" value="F:heme binding"/>
    <property type="evidence" value="ECO:0007669"/>
    <property type="project" value="InterPro"/>
</dbReference>
<dbReference type="InterPro" id="IPR009056">
    <property type="entry name" value="Cyt_c-like_dom"/>
</dbReference>
<reference evidence="7 8" key="1">
    <citation type="submission" date="2017-04" db="EMBL/GenBank/DDBJ databases">
        <authorList>
            <person name="Afonso C.L."/>
            <person name="Miller P.J."/>
            <person name="Scott M.A."/>
            <person name="Spackman E."/>
            <person name="Goraichik I."/>
            <person name="Dimitrov K.M."/>
            <person name="Suarez D.L."/>
            <person name="Swayne D.E."/>
        </authorList>
    </citation>
    <scope>NUCLEOTIDE SEQUENCE [LARGE SCALE GENOMIC DNA]</scope>
    <source>
        <strain evidence="7 8">A2P</strain>
    </source>
</reference>
<dbReference type="InterPro" id="IPR015170">
    <property type="entry name" value="DUF1924_SHP"/>
</dbReference>
<proteinExistence type="predicted"/>
<dbReference type="SUPFAM" id="SSF46626">
    <property type="entry name" value="Cytochrome c"/>
    <property type="match status" value="1"/>
</dbReference>
<dbReference type="OrthoDB" id="5295318at2"/>
<name>A0A1X7E5W3_9PROT</name>
<dbReference type="RefSeq" id="WP_085083356.1">
    <property type="nucleotide sequence ID" value="NZ_FXAK01000002.1"/>
</dbReference>
<evidence type="ECO:0000256" key="4">
    <source>
        <dbReference type="PROSITE-ProRule" id="PRU00433"/>
    </source>
</evidence>
<dbReference type="Pfam" id="PF09086">
    <property type="entry name" value="DUF1924"/>
    <property type="match status" value="1"/>
</dbReference>
<dbReference type="AlphaFoldDB" id="A0A1X7E5W3"/>
<protein>
    <recommendedName>
        <fullName evidence="6">Cytochrome c domain-containing protein</fullName>
    </recommendedName>
</protein>
<organism evidence="7 8">
    <name type="scientific">Azospirillum oryzae</name>
    <dbReference type="NCBI Taxonomy" id="286727"/>
    <lineage>
        <taxon>Bacteria</taxon>
        <taxon>Pseudomonadati</taxon>
        <taxon>Pseudomonadota</taxon>
        <taxon>Alphaproteobacteria</taxon>
        <taxon>Rhodospirillales</taxon>
        <taxon>Azospirillaceae</taxon>
        <taxon>Azospirillum</taxon>
    </lineage>
</organism>
<evidence type="ECO:0000256" key="5">
    <source>
        <dbReference type="SAM" id="SignalP"/>
    </source>
</evidence>
<dbReference type="GO" id="GO:0046872">
    <property type="term" value="F:metal ion binding"/>
    <property type="evidence" value="ECO:0007669"/>
    <property type="project" value="UniProtKB-KW"/>
</dbReference>
<evidence type="ECO:0000256" key="3">
    <source>
        <dbReference type="ARBA" id="ARBA00023004"/>
    </source>
</evidence>
<keyword evidence="5" id="KW-0732">Signal</keyword>
<dbReference type="Proteomes" id="UP000192936">
    <property type="component" value="Unassembled WGS sequence"/>
</dbReference>
<accession>A0A1X7E5W3</accession>
<evidence type="ECO:0000256" key="1">
    <source>
        <dbReference type="ARBA" id="ARBA00022617"/>
    </source>
</evidence>
<sequence length="145" mass="15240">MRPTKPILLLAAAVSLGAGVALAASGDPERARILDGYAAQAKAQTPGFAGFSAERGRALYLGPHAGGKVADTPGCASCHTRDPAGTGRHYKTGRDILPMAVSANPKRFTDPAEVEKRFERDCVNVLGRACTAQEKGDFITFLSNR</sequence>
<dbReference type="GO" id="GO:0009055">
    <property type="term" value="F:electron transfer activity"/>
    <property type="evidence" value="ECO:0007669"/>
    <property type="project" value="InterPro"/>
</dbReference>
<dbReference type="PROSITE" id="PS51007">
    <property type="entry name" value="CYTC"/>
    <property type="match status" value="1"/>
</dbReference>
<dbReference type="STRING" id="286727.SAMN02982917_1232"/>
<feature type="signal peptide" evidence="5">
    <location>
        <begin position="1"/>
        <end position="23"/>
    </location>
</feature>
<evidence type="ECO:0000313" key="7">
    <source>
        <dbReference type="EMBL" id="SMF27972.1"/>
    </source>
</evidence>
<evidence type="ECO:0000313" key="8">
    <source>
        <dbReference type="Proteomes" id="UP000192936"/>
    </source>
</evidence>
<feature type="domain" description="Cytochrome c" evidence="6">
    <location>
        <begin position="51"/>
        <end position="145"/>
    </location>
</feature>
<keyword evidence="3 4" id="KW-0408">Iron</keyword>
<keyword evidence="1 4" id="KW-0349">Heme</keyword>
<evidence type="ECO:0000256" key="2">
    <source>
        <dbReference type="ARBA" id="ARBA00022723"/>
    </source>
</evidence>
<feature type="chain" id="PRO_5012552912" description="Cytochrome c domain-containing protein" evidence="5">
    <location>
        <begin position="24"/>
        <end position="145"/>
    </location>
</feature>